<organism evidence="2">
    <name type="scientific">viral metagenome</name>
    <dbReference type="NCBI Taxonomy" id="1070528"/>
    <lineage>
        <taxon>unclassified sequences</taxon>
        <taxon>metagenomes</taxon>
        <taxon>organismal metagenomes</taxon>
    </lineage>
</organism>
<proteinExistence type="predicted"/>
<reference evidence="2" key="1">
    <citation type="journal article" date="2020" name="Nature">
        <title>Giant virus diversity and host interactions through global metagenomics.</title>
        <authorList>
            <person name="Schulz F."/>
            <person name="Roux S."/>
            <person name="Paez-Espino D."/>
            <person name="Jungbluth S."/>
            <person name="Walsh D.A."/>
            <person name="Denef V.J."/>
            <person name="McMahon K.D."/>
            <person name="Konstantinidis K.T."/>
            <person name="Eloe-Fadrosh E.A."/>
            <person name="Kyrpides N.C."/>
            <person name="Woyke T."/>
        </authorList>
    </citation>
    <scope>NUCLEOTIDE SEQUENCE</scope>
    <source>
        <strain evidence="2">GVMAG-S-1035118-87</strain>
    </source>
</reference>
<protein>
    <submittedName>
        <fullName evidence="2">Uncharacterized protein</fullName>
    </submittedName>
</protein>
<sequence>MQEFLILVIVVAVAVTILLINGIYYMYHAIRLNRVRVI</sequence>
<keyword evidence="1" id="KW-0812">Transmembrane</keyword>
<feature type="transmembrane region" description="Helical" evidence="1">
    <location>
        <begin position="6"/>
        <end position="27"/>
    </location>
</feature>
<keyword evidence="1" id="KW-1133">Transmembrane helix</keyword>
<name>A0A6C0AHR2_9ZZZZ</name>
<evidence type="ECO:0000256" key="1">
    <source>
        <dbReference type="SAM" id="Phobius"/>
    </source>
</evidence>
<evidence type="ECO:0000313" key="2">
    <source>
        <dbReference type="EMBL" id="QHS79298.1"/>
    </source>
</evidence>
<accession>A0A6C0AHR2</accession>
<dbReference type="AlphaFoldDB" id="A0A6C0AHR2"/>
<dbReference type="EMBL" id="MN740628">
    <property type="protein sequence ID" value="QHS79298.1"/>
    <property type="molecule type" value="Genomic_DNA"/>
</dbReference>
<keyword evidence="1" id="KW-0472">Membrane</keyword>